<dbReference type="InterPro" id="IPR011598">
    <property type="entry name" value="bHLH_dom"/>
</dbReference>
<dbReference type="InterPro" id="IPR045865">
    <property type="entry name" value="ACT-like_dom_sf"/>
</dbReference>
<dbReference type="SMART" id="SM00353">
    <property type="entry name" value="HLH"/>
    <property type="match status" value="1"/>
</dbReference>
<evidence type="ECO:0000313" key="8">
    <source>
        <dbReference type="Proteomes" id="UP001279734"/>
    </source>
</evidence>
<accession>A0AAD3XDX2</accession>
<feature type="domain" description="BHLH" evidence="6">
    <location>
        <begin position="219"/>
        <end position="268"/>
    </location>
</feature>
<dbReference type="PANTHER" id="PTHR31945:SF63">
    <property type="entry name" value="TRANSCRIPTION FACTOR BHLH90"/>
    <property type="match status" value="1"/>
</dbReference>
<reference evidence="7" key="1">
    <citation type="submission" date="2023-05" db="EMBL/GenBank/DDBJ databases">
        <title>Nepenthes gracilis genome sequencing.</title>
        <authorList>
            <person name="Fukushima K."/>
        </authorList>
    </citation>
    <scope>NUCLEOTIDE SEQUENCE</scope>
    <source>
        <strain evidence="7">SING2019-196</strain>
    </source>
</reference>
<dbReference type="Pfam" id="PF00010">
    <property type="entry name" value="HLH"/>
    <property type="match status" value="1"/>
</dbReference>
<dbReference type="GO" id="GO:0046983">
    <property type="term" value="F:protein dimerization activity"/>
    <property type="evidence" value="ECO:0007669"/>
    <property type="project" value="InterPro"/>
</dbReference>
<dbReference type="InterPro" id="IPR036638">
    <property type="entry name" value="HLH_DNA-bd_sf"/>
</dbReference>
<evidence type="ECO:0000256" key="2">
    <source>
        <dbReference type="ARBA" id="ARBA00023015"/>
    </source>
</evidence>
<evidence type="ECO:0000259" key="6">
    <source>
        <dbReference type="PROSITE" id="PS50888"/>
    </source>
</evidence>
<evidence type="ECO:0000256" key="3">
    <source>
        <dbReference type="ARBA" id="ARBA00023163"/>
    </source>
</evidence>
<protein>
    <recommendedName>
        <fullName evidence="6">BHLH domain-containing protein</fullName>
    </recommendedName>
</protein>
<keyword evidence="3" id="KW-0804">Transcription</keyword>
<evidence type="ECO:0000256" key="5">
    <source>
        <dbReference type="SAM" id="Coils"/>
    </source>
</evidence>
<keyword evidence="2" id="KW-0805">Transcription regulation</keyword>
<dbReference type="Pfam" id="PF22754">
    <property type="entry name" value="bHLH-TF_ACT-like_plant"/>
    <property type="match status" value="1"/>
</dbReference>
<dbReference type="SUPFAM" id="SSF55021">
    <property type="entry name" value="ACT-like"/>
    <property type="match status" value="1"/>
</dbReference>
<dbReference type="SUPFAM" id="SSF47459">
    <property type="entry name" value="HLH, helix-loop-helix DNA-binding domain"/>
    <property type="match status" value="1"/>
</dbReference>
<evidence type="ECO:0000256" key="4">
    <source>
        <dbReference type="ARBA" id="ARBA00023242"/>
    </source>
</evidence>
<dbReference type="GO" id="GO:0043565">
    <property type="term" value="F:sequence-specific DNA binding"/>
    <property type="evidence" value="ECO:0007669"/>
    <property type="project" value="TreeGrafter"/>
</dbReference>
<dbReference type="Proteomes" id="UP001279734">
    <property type="component" value="Unassembled WGS sequence"/>
</dbReference>
<dbReference type="PROSITE" id="PS50888">
    <property type="entry name" value="BHLH"/>
    <property type="match status" value="1"/>
</dbReference>
<dbReference type="Pfam" id="PF14215">
    <property type="entry name" value="bHLH-MYC_N"/>
    <property type="match status" value="1"/>
</dbReference>
<dbReference type="GO" id="GO:0005634">
    <property type="term" value="C:nucleus"/>
    <property type="evidence" value="ECO:0007669"/>
    <property type="project" value="UniProtKB-SubCell"/>
</dbReference>
<dbReference type="AlphaFoldDB" id="A0AAD3XDX2"/>
<dbReference type="EMBL" id="BSYO01000003">
    <property type="protein sequence ID" value="GMH01606.1"/>
    <property type="molecule type" value="Genomic_DNA"/>
</dbReference>
<keyword evidence="8" id="KW-1185">Reference proteome</keyword>
<feature type="coiled-coil region" evidence="5">
    <location>
        <begin position="258"/>
        <end position="309"/>
    </location>
</feature>
<comment type="caution">
    <text evidence="7">The sequence shown here is derived from an EMBL/GenBank/DDBJ whole genome shotgun (WGS) entry which is preliminary data.</text>
</comment>
<proteinExistence type="predicted"/>
<dbReference type="PANTHER" id="PTHR31945">
    <property type="entry name" value="TRANSCRIPTION FACTOR SCREAM2-RELATED"/>
    <property type="match status" value="1"/>
</dbReference>
<dbReference type="InterPro" id="IPR054502">
    <property type="entry name" value="bHLH-TF_ACT-like_plant"/>
</dbReference>
<gene>
    <name evidence="7" type="ORF">Nepgr_003445</name>
</gene>
<dbReference type="Gene3D" id="4.10.280.10">
    <property type="entry name" value="Helix-loop-helix DNA-binding domain"/>
    <property type="match status" value="1"/>
</dbReference>
<keyword evidence="5" id="KW-0175">Coiled coil</keyword>
<dbReference type="InterPro" id="IPR051358">
    <property type="entry name" value="TF_AMS/ICE1/BHLH6-like"/>
</dbReference>
<dbReference type="GO" id="GO:0003700">
    <property type="term" value="F:DNA-binding transcription factor activity"/>
    <property type="evidence" value="ECO:0007669"/>
    <property type="project" value="TreeGrafter"/>
</dbReference>
<organism evidence="7 8">
    <name type="scientific">Nepenthes gracilis</name>
    <name type="common">Slender pitcher plant</name>
    <dbReference type="NCBI Taxonomy" id="150966"/>
    <lineage>
        <taxon>Eukaryota</taxon>
        <taxon>Viridiplantae</taxon>
        <taxon>Streptophyta</taxon>
        <taxon>Embryophyta</taxon>
        <taxon>Tracheophyta</taxon>
        <taxon>Spermatophyta</taxon>
        <taxon>Magnoliopsida</taxon>
        <taxon>eudicotyledons</taxon>
        <taxon>Gunneridae</taxon>
        <taxon>Pentapetalae</taxon>
        <taxon>Caryophyllales</taxon>
        <taxon>Nepenthaceae</taxon>
        <taxon>Nepenthes</taxon>
    </lineage>
</organism>
<sequence length="407" mass="45378">MDGHFNSALGWLRPLVMCSRTWDYCVLWKLYNEPSTSSSLKWMGCCCCAGKEERGRQLSILCRDTFIPHPARKKACEALAKLPSSLPLCSGIHGEVIDSSEPRWVHHIANISDAKASAELIGTQALIPVIGGLVELFAAKHISKNQEMIDFVMAQFHPSTQLETATLQRCTNMSLQLQSFDSFLWTKRVKRHEVFSSSCDNYVIGGDRMSICQRPDGEKFRSKNLLPERKRRNKIRDGLFALRGLVPKITKMDRASILGDAIDYINELEGKVKQLRNELGDLTETKGNNSNLEQKLSDLDGKIVNAENLATSSQSQGSYGGERQQVEAHVEVNKLGSRDLLLKIVWEHKHGAFARLLENLASLGFEVTDANVTSYNGMVSNTLMVQANANDIQAKEVRDSLIKLAVS</sequence>
<dbReference type="InterPro" id="IPR025610">
    <property type="entry name" value="MYC/MYB_N"/>
</dbReference>
<keyword evidence="4" id="KW-0539">Nucleus</keyword>
<evidence type="ECO:0000256" key="1">
    <source>
        <dbReference type="ARBA" id="ARBA00004123"/>
    </source>
</evidence>
<name>A0AAD3XDX2_NEPGR</name>
<evidence type="ECO:0000313" key="7">
    <source>
        <dbReference type="EMBL" id="GMH01606.1"/>
    </source>
</evidence>
<comment type="subcellular location">
    <subcellularLocation>
        <location evidence="1">Nucleus</location>
    </subcellularLocation>
</comment>